<name>A0ABS5VMZ4_9BACT</name>
<evidence type="ECO:0000313" key="1">
    <source>
        <dbReference type="EMBL" id="MBT1702825.1"/>
    </source>
</evidence>
<dbReference type="EMBL" id="JAHESD010000009">
    <property type="protein sequence ID" value="MBT1702825.1"/>
    <property type="molecule type" value="Genomic_DNA"/>
</dbReference>
<comment type="caution">
    <text evidence="1">The sequence shown here is derived from an EMBL/GenBank/DDBJ whole genome shotgun (WGS) entry which is preliminary data.</text>
</comment>
<organism evidence="1 2">
    <name type="scientific">Chryseosolibacter indicus</name>
    <dbReference type="NCBI Taxonomy" id="2782351"/>
    <lineage>
        <taxon>Bacteria</taxon>
        <taxon>Pseudomonadati</taxon>
        <taxon>Bacteroidota</taxon>
        <taxon>Cytophagia</taxon>
        <taxon>Cytophagales</taxon>
        <taxon>Chryseotaleaceae</taxon>
        <taxon>Chryseosolibacter</taxon>
    </lineage>
</organism>
<dbReference type="Proteomes" id="UP000772618">
    <property type="component" value="Unassembled WGS sequence"/>
</dbReference>
<proteinExistence type="predicted"/>
<evidence type="ECO:0000313" key="2">
    <source>
        <dbReference type="Proteomes" id="UP000772618"/>
    </source>
</evidence>
<accession>A0ABS5VMZ4</accession>
<sequence>MNYNSDTIVKMYSPIWSKYRPAILKMLIESAAEPQRYQLSAHEFKALNSKQRGGYHFILQVSEGKAQNNIKESIVAQDLLETLRSSPKGSELIQGGSYEISMDKLFVLHVSKLN</sequence>
<protein>
    <submittedName>
        <fullName evidence="1">Uncharacterized protein</fullName>
    </submittedName>
</protein>
<dbReference type="RefSeq" id="WP_254152794.1">
    <property type="nucleotide sequence ID" value="NZ_JAHESD010000009.1"/>
</dbReference>
<gene>
    <name evidence="1" type="ORF">KK060_06015</name>
</gene>
<reference evidence="1 2" key="1">
    <citation type="submission" date="2021-05" db="EMBL/GenBank/DDBJ databases">
        <title>A Polyphasic approach of four new species of the genus Ohtaekwangia: Ohtaekwangia histidinii sp. nov., Ohtaekwangia cretensis sp. nov., Ohtaekwangia indiensis sp. nov., Ohtaekwangia reichenbachii sp. nov. from diverse environment.</title>
        <authorList>
            <person name="Octaviana S."/>
        </authorList>
    </citation>
    <scope>NUCLEOTIDE SEQUENCE [LARGE SCALE GENOMIC DNA]</scope>
    <source>
        <strain evidence="1 2">PWU20</strain>
    </source>
</reference>
<keyword evidence="2" id="KW-1185">Reference proteome</keyword>